<keyword evidence="1" id="KW-0614">Plasmid</keyword>
<evidence type="ECO:0008006" key="3">
    <source>
        <dbReference type="Google" id="ProtNLM"/>
    </source>
</evidence>
<evidence type="ECO:0000313" key="1">
    <source>
        <dbReference type="EMBL" id="QFY63493.1"/>
    </source>
</evidence>
<accession>A0A5Q0CDQ7</accession>
<dbReference type="Proteomes" id="UP000326881">
    <property type="component" value="Plasmid unnamed"/>
</dbReference>
<dbReference type="RefSeq" id="WP_153273454.1">
    <property type="nucleotide sequence ID" value="NZ_CP043499.1"/>
</dbReference>
<protein>
    <recommendedName>
        <fullName evidence="3">HNH endonuclease</fullName>
    </recommendedName>
</protein>
<dbReference type="EMBL" id="CP043499">
    <property type="protein sequence ID" value="QFY63493.1"/>
    <property type="molecule type" value="Genomic_DNA"/>
</dbReference>
<gene>
    <name evidence="1" type="ORF">FZ934_24915</name>
</gene>
<reference evidence="1 2" key="1">
    <citation type="submission" date="2019-08" db="EMBL/GenBank/DDBJ databases">
        <title>Prosopis cineraria nodule microbiome.</title>
        <authorList>
            <person name="Ali R."/>
            <person name="Chaluvadi S.R."/>
            <person name="Wang X."/>
        </authorList>
    </citation>
    <scope>NUCLEOTIDE SEQUENCE [LARGE SCALE GENOMIC DNA]</scope>
    <source>
        <strain evidence="1 2">BG7</strain>
        <plasmid evidence="1 2">unnamed</plasmid>
    </source>
</reference>
<sequence>MPDCRKLLVVDETETDDPALIGEMAHMVAESVDGPRGVSPLTPAERDLYGNLLLLCRNHHREIDEQPLHWTVERLQILKADHEAWVGSNPNYDAQKVRDDITYAGYVDEWLNLCHMHRWREWSSFVLSSGQPGLEKSVRDDLTTVVSWTVKRVWPRRYPELESALQNFAVVARDFIGKFNEHCETSRIDDDELITKKFYQIDEWNEERYHRLFDRYEFHVDLVEDLMLELTRAANHVCDEIRNNLLHSFGLQEGRLSVMSGPHSDMCWRESVVQYSKAEKAGAPPYPGLQAFLTARADRDMNFGSGSEPA</sequence>
<dbReference type="OrthoDB" id="5379188at2"/>
<keyword evidence="2" id="KW-1185">Reference proteome</keyword>
<geneLocation type="plasmid" evidence="1 2">
    <name>unnamed</name>
</geneLocation>
<dbReference type="KEGG" id="rgr:FZ934_24915"/>
<name>A0A5Q0CDQ7_9HYPH</name>
<proteinExistence type="predicted"/>
<evidence type="ECO:0000313" key="2">
    <source>
        <dbReference type="Proteomes" id="UP000326881"/>
    </source>
</evidence>
<organism evidence="1 2">
    <name type="scientific">Rhizobium grahamii</name>
    <dbReference type="NCBI Taxonomy" id="1120045"/>
    <lineage>
        <taxon>Bacteria</taxon>
        <taxon>Pseudomonadati</taxon>
        <taxon>Pseudomonadota</taxon>
        <taxon>Alphaproteobacteria</taxon>
        <taxon>Hyphomicrobiales</taxon>
        <taxon>Rhizobiaceae</taxon>
        <taxon>Rhizobium/Agrobacterium group</taxon>
        <taxon>Rhizobium</taxon>
    </lineage>
</organism>
<dbReference type="AlphaFoldDB" id="A0A5Q0CDQ7"/>